<protein>
    <recommendedName>
        <fullName evidence="1">RNase H type-1 domain-containing protein</fullName>
    </recommendedName>
</protein>
<dbReference type="InterPro" id="IPR044730">
    <property type="entry name" value="RNase_H-like_dom_plant"/>
</dbReference>
<dbReference type="InterPro" id="IPR002156">
    <property type="entry name" value="RNaseH_domain"/>
</dbReference>
<dbReference type="InterPro" id="IPR036397">
    <property type="entry name" value="RNaseH_sf"/>
</dbReference>
<accession>A0AAV2FUA6</accession>
<dbReference type="GO" id="GO:0003676">
    <property type="term" value="F:nucleic acid binding"/>
    <property type="evidence" value="ECO:0007669"/>
    <property type="project" value="InterPro"/>
</dbReference>
<feature type="domain" description="RNase H type-1" evidence="1">
    <location>
        <begin position="54"/>
        <end position="125"/>
    </location>
</feature>
<gene>
    <name evidence="2" type="ORF">LTRI10_LOCUS41204</name>
</gene>
<evidence type="ECO:0000313" key="2">
    <source>
        <dbReference type="EMBL" id="CAL1401125.1"/>
    </source>
</evidence>
<sequence>MEEEQVISRAIAWLRSYLDAQDNAHSGPSACPPTTARIQIRRWIPPSEGIFKMNTDVGVSSNSGIDLGCIMRDWKGDFCGAMARKERGVCRPIEAEAKAILMGLKEANRRQLSPVIVESDCQLLLEN</sequence>
<reference evidence="2 3" key="1">
    <citation type="submission" date="2024-04" db="EMBL/GenBank/DDBJ databases">
        <authorList>
            <person name="Fracassetti M."/>
        </authorList>
    </citation>
    <scope>NUCLEOTIDE SEQUENCE [LARGE SCALE GENOMIC DNA]</scope>
</reference>
<dbReference type="GO" id="GO:0004523">
    <property type="term" value="F:RNA-DNA hybrid ribonuclease activity"/>
    <property type="evidence" value="ECO:0007669"/>
    <property type="project" value="InterPro"/>
</dbReference>
<dbReference type="PANTHER" id="PTHR47074">
    <property type="entry name" value="BNAC02G40300D PROTEIN"/>
    <property type="match status" value="1"/>
</dbReference>
<proteinExistence type="predicted"/>
<dbReference type="Proteomes" id="UP001497516">
    <property type="component" value="Chromosome 7"/>
</dbReference>
<dbReference type="Pfam" id="PF13456">
    <property type="entry name" value="RVT_3"/>
    <property type="match status" value="1"/>
</dbReference>
<dbReference type="AlphaFoldDB" id="A0AAV2FUA6"/>
<dbReference type="Gene3D" id="3.30.420.10">
    <property type="entry name" value="Ribonuclease H-like superfamily/Ribonuclease H"/>
    <property type="match status" value="1"/>
</dbReference>
<dbReference type="PANTHER" id="PTHR47074:SF21">
    <property type="entry name" value="RNASE H TYPE-1 DOMAIN-CONTAINING PROTEIN"/>
    <property type="match status" value="1"/>
</dbReference>
<name>A0AAV2FUA6_9ROSI</name>
<evidence type="ECO:0000259" key="1">
    <source>
        <dbReference type="Pfam" id="PF13456"/>
    </source>
</evidence>
<dbReference type="CDD" id="cd06222">
    <property type="entry name" value="RNase_H_like"/>
    <property type="match status" value="1"/>
</dbReference>
<keyword evidence="3" id="KW-1185">Reference proteome</keyword>
<organism evidence="2 3">
    <name type="scientific">Linum trigynum</name>
    <dbReference type="NCBI Taxonomy" id="586398"/>
    <lineage>
        <taxon>Eukaryota</taxon>
        <taxon>Viridiplantae</taxon>
        <taxon>Streptophyta</taxon>
        <taxon>Embryophyta</taxon>
        <taxon>Tracheophyta</taxon>
        <taxon>Spermatophyta</taxon>
        <taxon>Magnoliopsida</taxon>
        <taxon>eudicotyledons</taxon>
        <taxon>Gunneridae</taxon>
        <taxon>Pentapetalae</taxon>
        <taxon>rosids</taxon>
        <taxon>fabids</taxon>
        <taxon>Malpighiales</taxon>
        <taxon>Linaceae</taxon>
        <taxon>Linum</taxon>
    </lineage>
</organism>
<dbReference type="InterPro" id="IPR052929">
    <property type="entry name" value="RNase_H-like_EbsB-rel"/>
</dbReference>
<dbReference type="EMBL" id="OZ034820">
    <property type="protein sequence ID" value="CAL1401125.1"/>
    <property type="molecule type" value="Genomic_DNA"/>
</dbReference>
<evidence type="ECO:0000313" key="3">
    <source>
        <dbReference type="Proteomes" id="UP001497516"/>
    </source>
</evidence>